<evidence type="ECO:0008006" key="5">
    <source>
        <dbReference type="Google" id="ProtNLM"/>
    </source>
</evidence>
<reference evidence="3" key="1">
    <citation type="journal article" date="2021" name="Genome Biol. Evol.">
        <title>A High-Quality Reference Genome for a Parasitic Bivalve with Doubly Uniparental Inheritance (Bivalvia: Unionida).</title>
        <authorList>
            <person name="Smith C.H."/>
        </authorList>
    </citation>
    <scope>NUCLEOTIDE SEQUENCE</scope>
    <source>
        <strain evidence="3">CHS0354</strain>
    </source>
</reference>
<dbReference type="EMBL" id="JAEAOA010000554">
    <property type="protein sequence ID" value="KAK3589247.1"/>
    <property type="molecule type" value="Genomic_DNA"/>
</dbReference>
<evidence type="ECO:0000313" key="3">
    <source>
        <dbReference type="EMBL" id="KAK3589247.1"/>
    </source>
</evidence>
<keyword evidence="2" id="KW-0732">Signal</keyword>
<reference evidence="3" key="2">
    <citation type="journal article" date="2021" name="Genome Biol. Evol.">
        <title>Developing a high-quality reference genome for a parasitic bivalve with doubly uniparental inheritance (Bivalvia: Unionida).</title>
        <authorList>
            <person name="Smith C.H."/>
        </authorList>
    </citation>
    <scope>NUCLEOTIDE SEQUENCE</scope>
    <source>
        <strain evidence="3">CHS0354</strain>
        <tissue evidence="3">Mantle</tissue>
    </source>
</reference>
<accession>A0AAE0VU45</accession>
<dbReference type="SUPFAM" id="SSF54403">
    <property type="entry name" value="Cystatin/monellin"/>
    <property type="match status" value="1"/>
</dbReference>
<feature type="chain" id="PRO_5042231896" description="Cystatin domain-containing protein" evidence="2">
    <location>
        <begin position="17"/>
        <end position="149"/>
    </location>
</feature>
<dbReference type="Proteomes" id="UP001195483">
    <property type="component" value="Unassembled WGS sequence"/>
</dbReference>
<reference evidence="3" key="3">
    <citation type="submission" date="2023-05" db="EMBL/GenBank/DDBJ databases">
        <authorList>
            <person name="Smith C.H."/>
        </authorList>
    </citation>
    <scope>NUCLEOTIDE SEQUENCE</scope>
    <source>
        <strain evidence="3">CHS0354</strain>
        <tissue evidence="3">Mantle</tissue>
    </source>
</reference>
<dbReference type="Gene3D" id="3.10.450.10">
    <property type="match status" value="1"/>
</dbReference>
<organism evidence="3 4">
    <name type="scientific">Potamilus streckersoni</name>
    <dbReference type="NCBI Taxonomy" id="2493646"/>
    <lineage>
        <taxon>Eukaryota</taxon>
        <taxon>Metazoa</taxon>
        <taxon>Spiralia</taxon>
        <taxon>Lophotrochozoa</taxon>
        <taxon>Mollusca</taxon>
        <taxon>Bivalvia</taxon>
        <taxon>Autobranchia</taxon>
        <taxon>Heteroconchia</taxon>
        <taxon>Palaeoheterodonta</taxon>
        <taxon>Unionida</taxon>
        <taxon>Unionoidea</taxon>
        <taxon>Unionidae</taxon>
        <taxon>Ambleminae</taxon>
        <taxon>Lampsilini</taxon>
        <taxon>Potamilus</taxon>
    </lineage>
</organism>
<keyword evidence="4" id="KW-1185">Reference proteome</keyword>
<evidence type="ECO:0000256" key="1">
    <source>
        <dbReference type="SAM" id="MobiDB-lite"/>
    </source>
</evidence>
<dbReference type="InterPro" id="IPR046350">
    <property type="entry name" value="Cystatin_sf"/>
</dbReference>
<protein>
    <recommendedName>
        <fullName evidence="5">Cystatin domain-containing protein</fullName>
    </recommendedName>
</protein>
<dbReference type="AlphaFoldDB" id="A0AAE0VU45"/>
<name>A0AAE0VU45_9BIVA</name>
<evidence type="ECO:0000256" key="2">
    <source>
        <dbReference type="SAM" id="SignalP"/>
    </source>
</evidence>
<gene>
    <name evidence="3" type="ORF">CHS0354_008311</name>
</gene>
<feature type="signal peptide" evidence="2">
    <location>
        <begin position="1"/>
        <end position="16"/>
    </location>
</feature>
<sequence length="149" mass="16716">MTKELIIIGFFGLCFGFSVREIKQNSGNVDSGRLQYGKYTYVDVNDTNVQAAAQRVLQALQKDQVCSNFTLLNVKKAKYKLGGAGITYFLKLRFKTADNEIKKCKIKVHGHVIDVSVREESTKSKPKPAPYQNGCSCRDLKPTDFPSEE</sequence>
<proteinExistence type="predicted"/>
<evidence type="ECO:0000313" key="4">
    <source>
        <dbReference type="Proteomes" id="UP001195483"/>
    </source>
</evidence>
<feature type="region of interest" description="Disordered" evidence="1">
    <location>
        <begin position="118"/>
        <end position="149"/>
    </location>
</feature>
<comment type="caution">
    <text evidence="3">The sequence shown here is derived from an EMBL/GenBank/DDBJ whole genome shotgun (WGS) entry which is preliminary data.</text>
</comment>